<evidence type="ECO:0000256" key="1">
    <source>
        <dbReference type="SAM" id="MobiDB-lite"/>
    </source>
</evidence>
<feature type="region of interest" description="Disordered" evidence="1">
    <location>
        <begin position="32"/>
        <end position="56"/>
    </location>
</feature>
<dbReference type="GeneID" id="63682926"/>
<name>M5GAX4_DACPD</name>
<accession>M5GAX4</accession>
<sequence>MQQAQKKPELVTNNVSGTIALVIPDRKPLSADTDLGRVPMTPASAPAPPPTSPIVGLPFFDPTQFASSISNVLSSAEWTGRFPNQEEQKK</sequence>
<organism evidence="2 3">
    <name type="scientific">Dacryopinax primogenitus (strain DJM 731)</name>
    <name type="common">Brown rot fungus</name>
    <dbReference type="NCBI Taxonomy" id="1858805"/>
    <lineage>
        <taxon>Eukaryota</taxon>
        <taxon>Fungi</taxon>
        <taxon>Dikarya</taxon>
        <taxon>Basidiomycota</taxon>
        <taxon>Agaricomycotina</taxon>
        <taxon>Dacrymycetes</taxon>
        <taxon>Dacrymycetales</taxon>
        <taxon>Dacrymycetaceae</taxon>
        <taxon>Dacryopinax</taxon>
    </lineage>
</organism>
<protein>
    <submittedName>
        <fullName evidence="2">Uncharacterized protein</fullName>
    </submittedName>
</protein>
<dbReference type="HOGENOM" id="CLU_2440802_0_0_1"/>
<dbReference type="AlphaFoldDB" id="M5GAX4"/>
<reference evidence="2 3" key="1">
    <citation type="journal article" date="2012" name="Science">
        <title>The Paleozoic origin of enzymatic lignin decomposition reconstructed from 31 fungal genomes.</title>
        <authorList>
            <person name="Floudas D."/>
            <person name="Binder M."/>
            <person name="Riley R."/>
            <person name="Barry K."/>
            <person name="Blanchette R.A."/>
            <person name="Henrissat B."/>
            <person name="Martinez A.T."/>
            <person name="Otillar R."/>
            <person name="Spatafora J.W."/>
            <person name="Yadav J.S."/>
            <person name="Aerts A."/>
            <person name="Benoit I."/>
            <person name="Boyd A."/>
            <person name="Carlson A."/>
            <person name="Copeland A."/>
            <person name="Coutinho P.M."/>
            <person name="de Vries R.P."/>
            <person name="Ferreira P."/>
            <person name="Findley K."/>
            <person name="Foster B."/>
            <person name="Gaskell J."/>
            <person name="Glotzer D."/>
            <person name="Gorecki P."/>
            <person name="Heitman J."/>
            <person name="Hesse C."/>
            <person name="Hori C."/>
            <person name="Igarashi K."/>
            <person name="Jurgens J.A."/>
            <person name="Kallen N."/>
            <person name="Kersten P."/>
            <person name="Kohler A."/>
            <person name="Kuees U."/>
            <person name="Kumar T.K.A."/>
            <person name="Kuo A."/>
            <person name="LaButti K."/>
            <person name="Larrondo L.F."/>
            <person name="Lindquist E."/>
            <person name="Ling A."/>
            <person name="Lombard V."/>
            <person name="Lucas S."/>
            <person name="Lundell T."/>
            <person name="Martin R."/>
            <person name="McLaughlin D.J."/>
            <person name="Morgenstern I."/>
            <person name="Morin E."/>
            <person name="Murat C."/>
            <person name="Nagy L.G."/>
            <person name="Nolan M."/>
            <person name="Ohm R.A."/>
            <person name="Patyshakuliyeva A."/>
            <person name="Rokas A."/>
            <person name="Ruiz-Duenas F.J."/>
            <person name="Sabat G."/>
            <person name="Salamov A."/>
            <person name="Samejima M."/>
            <person name="Schmutz J."/>
            <person name="Slot J.C."/>
            <person name="St John F."/>
            <person name="Stenlid J."/>
            <person name="Sun H."/>
            <person name="Sun S."/>
            <person name="Syed K."/>
            <person name="Tsang A."/>
            <person name="Wiebenga A."/>
            <person name="Young D."/>
            <person name="Pisabarro A."/>
            <person name="Eastwood D.C."/>
            <person name="Martin F."/>
            <person name="Cullen D."/>
            <person name="Grigoriev I.V."/>
            <person name="Hibbett D.S."/>
        </authorList>
    </citation>
    <scope>NUCLEOTIDE SEQUENCE [LARGE SCALE GENOMIC DNA]</scope>
    <source>
        <strain evidence="2 3">DJM-731 SS1</strain>
    </source>
</reference>
<proteinExistence type="predicted"/>
<dbReference type="Proteomes" id="UP000030653">
    <property type="component" value="Unassembled WGS sequence"/>
</dbReference>
<keyword evidence="3" id="KW-1185">Reference proteome</keyword>
<gene>
    <name evidence="2" type="ORF">DACRYDRAFT_104021</name>
</gene>
<evidence type="ECO:0000313" key="2">
    <source>
        <dbReference type="EMBL" id="EJU05535.1"/>
    </source>
</evidence>
<evidence type="ECO:0000313" key="3">
    <source>
        <dbReference type="Proteomes" id="UP000030653"/>
    </source>
</evidence>
<dbReference type="RefSeq" id="XP_040632429.1">
    <property type="nucleotide sequence ID" value="XM_040767864.1"/>
</dbReference>
<dbReference type="EMBL" id="JH795856">
    <property type="protein sequence ID" value="EJU05535.1"/>
    <property type="molecule type" value="Genomic_DNA"/>
</dbReference>